<comment type="caution">
    <text evidence="2">The sequence shown here is derived from an EMBL/GenBank/DDBJ whole genome shotgun (WGS) entry which is preliminary data.</text>
</comment>
<organism evidence="2 3">
    <name type="scientific">Paenibacillus tyrfis</name>
    <dbReference type="NCBI Taxonomy" id="1501230"/>
    <lineage>
        <taxon>Bacteria</taxon>
        <taxon>Bacillati</taxon>
        <taxon>Bacillota</taxon>
        <taxon>Bacilli</taxon>
        <taxon>Bacillales</taxon>
        <taxon>Paenibacillaceae</taxon>
        <taxon>Paenibacillus</taxon>
    </lineage>
</organism>
<reference evidence="2 3" key="1">
    <citation type="submission" date="2014-06" db="EMBL/GenBank/DDBJ databases">
        <title>Draft genome sequence of Paenibacillus sp. MSt1.</title>
        <authorList>
            <person name="Aw Y.K."/>
            <person name="Ong K.S."/>
            <person name="Gan H.M."/>
            <person name="Lee S.M."/>
        </authorList>
    </citation>
    <scope>NUCLEOTIDE SEQUENCE [LARGE SCALE GENOMIC DNA]</scope>
    <source>
        <strain evidence="2 3">MSt1</strain>
    </source>
</reference>
<dbReference type="SUPFAM" id="SSF55136">
    <property type="entry name" value="Probable bacterial effector-binding domain"/>
    <property type="match status" value="1"/>
</dbReference>
<dbReference type="Pfam" id="PF06445">
    <property type="entry name" value="GyrI-like"/>
    <property type="match status" value="1"/>
</dbReference>
<feature type="domain" description="AraC effector-binding" evidence="1">
    <location>
        <begin position="6"/>
        <end position="171"/>
    </location>
</feature>
<dbReference type="OrthoDB" id="2636499at2"/>
<accession>A0A081P3Z2</accession>
<dbReference type="RefSeq" id="WP_036681442.1">
    <property type="nucleotide sequence ID" value="NZ_JNVM01000010.1"/>
</dbReference>
<keyword evidence="3" id="KW-1185">Reference proteome</keyword>
<dbReference type="Gene3D" id="3.20.80.10">
    <property type="entry name" value="Regulatory factor, effector binding domain"/>
    <property type="match status" value="1"/>
</dbReference>
<protein>
    <recommendedName>
        <fullName evidence="1">AraC effector-binding domain-containing protein</fullName>
    </recommendedName>
</protein>
<dbReference type="Proteomes" id="UP000028123">
    <property type="component" value="Unassembled WGS sequence"/>
</dbReference>
<dbReference type="EMBL" id="JNVM01000010">
    <property type="protein sequence ID" value="KEQ25415.1"/>
    <property type="molecule type" value="Genomic_DNA"/>
</dbReference>
<gene>
    <name evidence="2" type="ORF">ET33_01425</name>
</gene>
<sequence length="173" mass="19811">MKSTDLKATIGRIPAFTAAVHPVVANYAEMGKEVRKSWRQVDSLIPKGHPMRLQGDVAYVFSPQRIMGSDISSFEVKIGVQVESHATLAQPIELFQVPEREYVTTHFRGGWKELNTVYFDLMNWIKENGYELDRSDGVYWIETYPLTPANPFEIPHDQIETFNYDISMAVVKK</sequence>
<evidence type="ECO:0000313" key="3">
    <source>
        <dbReference type="Proteomes" id="UP000028123"/>
    </source>
</evidence>
<dbReference type="InterPro" id="IPR010499">
    <property type="entry name" value="AraC_E-bd"/>
</dbReference>
<dbReference type="SMART" id="SM00871">
    <property type="entry name" value="AraC_E_bind"/>
    <property type="match status" value="1"/>
</dbReference>
<dbReference type="InterPro" id="IPR011256">
    <property type="entry name" value="Reg_factor_effector_dom_sf"/>
</dbReference>
<dbReference type="eggNOG" id="ENOG50317XD">
    <property type="taxonomic scope" value="Bacteria"/>
</dbReference>
<name>A0A081P3Z2_9BACL</name>
<dbReference type="InterPro" id="IPR029442">
    <property type="entry name" value="GyrI-like"/>
</dbReference>
<evidence type="ECO:0000313" key="2">
    <source>
        <dbReference type="EMBL" id="KEQ25415.1"/>
    </source>
</evidence>
<dbReference type="AlphaFoldDB" id="A0A081P3Z2"/>
<evidence type="ECO:0000259" key="1">
    <source>
        <dbReference type="SMART" id="SM00871"/>
    </source>
</evidence>
<proteinExistence type="predicted"/>